<feature type="region of interest" description="Disordered" evidence="1">
    <location>
        <begin position="42"/>
        <end position="90"/>
    </location>
</feature>
<dbReference type="Gramene" id="OB12G18320.1">
    <property type="protein sequence ID" value="OB12G18320.1"/>
    <property type="gene ID" value="OB12G18320"/>
</dbReference>
<sequence length="370" mass="40050">MRTRITKSLIVVMRALEEGEGEASMPVTPDTAHKSLYNNRNATMAGSSRSPPVAPGLNQADPEMFQPPERKDRLKGSSQQDTLGYAGAAPNAGTGMTVLVPVKVTQLKLGNDIADTKDIPKPAGDISNVVIGADTPIPQKVSQLKLVKDISQQTNTQKLVGSTANASDCIDVLIPVKVPQPVSTTTSSSHGTAVPISRQVPWVKLVKDVTPQMFTSRPGTAAVKVDYRTAVAIPQNLSQLKLVKDITPHTATQKPATSVEKAIQQKKRKVNNDTGENPVARHKPNINDMPPSLVERSSERSLPVYFSKAMLMDNLRSLTKLHLADELPGTLTTLVKNDGMHFVSRSQLMENLRFLAKSHNFSTVTMNDAN</sequence>
<name>J3NCX4_ORYBR</name>
<reference evidence="2" key="2">
    <citation type="submission" date="2013-04" db="UniProtKB">
        <authorList>
            <consortium name="EnsemblPlants"/>
        </authorList>
    </citation>
    <scope>IDENTIFICATION</scope>
</reference>
<feature type="region of interest" description="Disordered" evidence="1">
    <location>
        <begin position="266"/>
        <end position="293"/>
    </location>
</feature>
<dbReference type="HOGENOM" id="CLU_702802_0_0_1"/>
<dbReference type="AlphaFoldDB" id="J3NCX4"/>
<proteinExistence type="predicted"/>
<organism evidence="2">
    <name type="scientific">Oryza brachyantha</name>
    <name type="common">malo sina</name>
    <dbReference type="NCBI Taxonomy" id="4533"/>
    <lineage>
        <taxon>Eukaryota</taxon>
        <taxon>Viridiplantae</taxon>
        <taxon>Streptophyta</taxon>
        <taxon>Embryophyta</taxon>
        <taxon>Tracheophyta</taxon>
        <taxon>Spermatophyta</taxon>
        <taxon>Magnoliopsida</taxon>
        <taxon>Liliopsida</taxon>
        <taxon>Poales</taxon>
        <taxon>Poaceae</taxon>
        <taxon>BOP clade</taxon>
        <taxon>Oryzoideae</taxon>
        <taxon>Oryzeae</taxon>
        <taxon>Oryzinae</taxon>
        <taxon>Oryza</taxon>
    </lineage>
</organism>
<evidence type="ECO:0000313" key="3">
    <source>
        <dbReference type="Proteomes" id="UP000006038"/>
    </source>
</evidence>
<accession>J3NCX4</accession>
<reference evidence="2" key="1">
    <citation type="journal article" date="2013" name="Nat. Commun.">
        <title>Whole-genome sequencing of Oryza brachyantha reveals mechanisms underlying Oryza genome evolution.</title>
        <authorList>
            <person name="Chen J."/>
            <person name="Huang Q."/>
            <person name="Gao D."/>
            <person name="Wang J."/>
            <person name="Lang Y."/>
            <person name="Liu T."/>
            <person name="Li B."/>
            <person name="Bai Z."/>
            <person name="Luis Goicoechea J."/>
            <person name="Liang C."/>
            <person name="Chen C."/>
            <person name="Zhang W."/>
            <person name="Sun S."/>
            <person name="Liao Y."/>
            <person name="Zhang X."/>
            <person name="Yang L."/>
            <person name="Song C."/>
            <person name="Wang M."/>
            <person name="Shi J."/>
            <person name="Liu G."/>
            <person name="Liu J."/>
            <person name="Zhou H."/>
            <person name="Zhou W."/>
            <person name="Yu Q."/>
            <person name="An N."/>
            <person name="Chen Y."/>
            <person name="Cai Q."/>
            <person name="Wang B."/>
            <person name="Liu B."/>
            <person name="Min J."/>
            <person name="Huang Y."/>
            <person name="Wu H."/>
            <person name="Li Z."/>
            <person name="Zhang Y."/>
            <person name="Yin Y."/>
            <person name="Song W."/>
            <person name="Jiang J."/>
            <person name="Jackson S.A."/>
            <person name="Wing R.A."/>
            <person name="Wang J."/>
            <person name="Chen M."/>
        </authorList>
    </citation>
    <scope>NUCLEOTIDE SEQUENCE [LARGE SCALE GENOMIC DNA]</scope>
    <source>
        <strain evidence="2">cv. IRGC 101232</strain>
    </source>
</reference>
<dbReference type="Proteomes" id="UP000006038">
    <property type="component" value="Chromosome 12"/>
</dbReference>
<dbReference type="OMA" id="KANNDPG"/>
<protein>
    <submittedName>
        <fullName evidence="2">Uncharacterized protein</fullName>
    </submittedName>
</protein>
<keyword evidence="3" id="KW-1185">Reference proteome</keyword>
<evidence type="ECO:0000256" key="1">
    <source>
        <dbReference type="SAM" id="MobiDB-lite"/>
    </source>
</evidence>
<evidence type="ECO:0000313" key="2">
    <source>
        <dbReference type="EnsemblPlants" id="OB12G18320.1"/>
    </source>
</evidence>
<dbReference type="EnsemblPlants" id="OB12G18320.1">
    <property type="protein sequence ID" value="OB12G18320.1"/>
    <property type="gene ID" value="OB12G18320"/>
</dbReference>